<dbReference type="Pfam" id="PF22778">
    <property type="entry name" value="VCPO_2nd"/>
    <property type="match status" value="1"/>
</dbReference>
<feature type="chain" id="PRO_5004058548" evidence="1">
    <location>
        <begin position="41"/>
        <end position="517"/>
    </location>
</feature>
<feature type="domain" description="DUF6851" evidence="2">
    <location>
        <begin position="92"/>
        <end position="231"/>
    </location>
</feature>
<dbReference type="BRENDA" id="1.11.1.B2">
    <property type="organism ID" value="15133"/>
</dbReference>
<organism evidence="4">
    <name type="scientific">Streptomyces sp. CNH189</name>
    <dbReference type="NCBI Taxonomy" id="1136432"/>
    <lineage>
        <taxon>Bacteria</taxon>
        <taxon>Bacillati</taxon>
        <taxon>Actinomycetota</taxon>
        <taxon>Actinomycetes</taxon>
        <taxon>Kitasatosporales</taxon>
        <taxon>Streptomycetaceae</taxon>
        <taxon>Streptomyces</taxon>
    </lineage>
</organism>
<keyword evidence="4" id="KW-0560">Oxidoreductase</keyword>
<proteinExistence type="predicted"/>
<dbReference type="AlphaFoldDB" id="M4TL26"/>
<feature type="signal peptide" evidence="1">
    <location>
        <begin position="1"/>
        <end position="40"/>
    </location>
</feature>
<dbReference type="SMR" id="M4TL26"/>
<sequence length="517" mass="56499">MTTSERSSVSDFSPRRRSLLIGSASAAALATLGSTGTAAAAGAADEPPTVDFDFDNGNFIRDLIITRAGGVFPEEGVIGPMDASVYIWITSLFQLSWFDALAPYHPTAVGIHSRIARRPAGEAATNRNKNIAGLYAALRVLEGVFEERVPVMRAGFTAAGLDPDDRSEDPTTPIGIGNIAGKAVVRARANDGMNHLGNVGRKYHGKPYEDYTGYQPVNSPYKLVNPSKWQPALHPHQRRVGGGPGDKGIWVIQAFVTPQLALVKPYTYRNPGQFTVPVPDHSTHTNVRKYKQSVDQILEASATLTDEKKLMAEWFDNKLAGIALAPSAAALSHDLDLDGWCHLYAVTALARLDDLIAAWHWKTKFNSVRPFTAVHHVYGRKKISAWGGVGKGTVHDMPANEWSSYLPVGDHPEYISGSTTLCSAEAQAARRFLGDDVLDWTYSFPAGSGLTEPGLVPAKDTELHWDTWTRFTRDCADSRVWGGVHFQTTVDRSIEWGAQFGDRAHQFLQRHIKGEVS</sequence>
<keyword evidence="4" id="KW-0575">Peroxidase</keyword>
<dbReference type="InterPro" id="IPR049283">
    <property type="entry name" value="DUF6851"/>
</dbReference>
<dbReference type="PROSITE" id="PS51318">
    <property type="entry name" value="TAT"/>
    <property type="match status" value="1"/>
</dbReference>
<evidence type="ECO:0000259" key="2">
    <source>
        <dbReference type="Pfam" id="PF21167"/>
    </source>
</evidence>
<dbReference type="PANTHER" id="PTHR34599:SF2">
    <property type="entry name" value="TRAF-TYPE DOMAIN-CONTAINING PROTEIN"/>
    <property type="match status" value="1"/>
</dbReference>
<gene>
    <name evidence="4" type="primary">mcl24</name>
</gene>
<protein>
    <submittedName>
        <fullName evidence="4">Vanadium-dependent haloperoxidase</fullName>
    </submittedName>
</protein>
<dbReference type="InterPro" id="IPR016119">
    <property type="entry name" value="Br/Cl_peroxidase_C"/>
</dbReference>
<evidence type="ECO:0000256" key="1">
    <source>
        <dbReference type="SAM" id="SignalP"/>
    </source>
</evidence>
<name>M4TL26_9ACTN</name>
<dbReference type="InterPro" id="IPR036938">
    <property type="entry name" value="PAP2/HPO_sf"/>
</dbReference>
<reference evidence="4" key="1">
    <citation type="journal article" date="2012" name="J. Am. Chem. Soc.">
        <title>Merochlorins A-D, cyclic meroterpenoid antibiotics biosynthesized in divergent pathways with vanadium-dependent chloroperoxidases.</title>
        <authorList>
            <person name="Kaysser L."/>
            <person name="Bernhardt P."/>
            <person name="Nam S.J."/>
            <person name="Loesgen S."/>
            <person name="Ruby J.G."/>
            <person name="Skewes-Cox P."/>
            <person name="Jensen P.R."/>
            <person name="Fenical W."/>
            <person name="Moore B.S."/>
        </authorList>
    </citation>
    <scope>NUCLEOTIDE SEQUENCE</scope>
    <source>
        <strain evidence="4">CNH189</strain>
    </source>
</reference>
<dbReference type="GO" id="GO:0004601">
    <property type="term" value="F:peroxidase activity"/>
    <property type="evidence" value="ECO:0007669"/>
    <property type="project" value="UniProtKB-KW"/>
</dbReference>
<dbReference type="EMBL" id="JX186999">
    <property type="protein sequence ID" value="AGH68909.1"/>
    <property type="molecule type" value="Genomic_DNA"/>
</dbReference>
<keyword evidence="1" id="KW-0732">Signal</keyword>
<dbReference type="Pfam" id="PF21167">
    <property type="entry name" value="DUF6851"/>
    <property type="match status" value="1"/>
</dbReference>
<dbReference type="InterPro" id="IPR052559">
    <property type="entry name" value="V-haloperoxidase"/>
</dbReference>
<feature type="domain" description="Vanadium-dependent haloperoxidase NapH1-like second helical-bundle" evidence="3">
    <location>
        <begin position="343"/>
        <end position="516"/>
    </location>
</feature>
<dbReference type="InterPro" id="IPR006311">
    <property type="entry name" value="TAT_signal"/>
</dbReference>
<dbReference type="Gene3D" id="1.10.606.10">
    <property type="entry name" value="Vanadium-containing Chloroperoxidase, domain 2"/>
    <property type="match status" value="1"/>
</dbReference>
<dbReference type="SUPFAM" id="SSF48317">
    <property type="entry name" value="Acid phosphatase/Vanadium-dependent haloperoxidase"/>
    <property type="match status" value="1"/>
</dbReference>
<evidence type="ECO:0000313" key="4">
    <source>
        <dbReference type="EMBL" id="AGH68909.1"/>
    </source>
</evidence>
<evidence type="ECO:0000259" key="3">
    <source>
        <dbReference type="Pfam" id="PF22778"/>
    </source>
</evidence>
<dbReference type="PANTHER" id="PTHR34599">
    <property type="entry name" value="PEROXIDASE-RELATED"/>
    <property type="match status" value="1"/>
</dbReference>
<dbReference type="InterPro" id="IPR055161">
    <property type="entry name" value="NapH1-like_2nd"/>
</dbReference>
<accession>M4TL26</accession>